<dbReference type="Pfam" id="PF00016">
    <property type="entry name" value="RuBisCO_large"/>
    <property type="match status" value="1"/>
</dbReference>
<evidence type="ECO:0000259" key="1">
    <source>
        <dbReference type="Pfam" id="PF00016"/>
    </source>
</evidence>
<gene>
    <name evidence="2" type="ORF">STA1M1_00030</name>
</gene>
<dbReference type="PANTHER" id="PTHR42704">
    <property type="entry name" value="RIBULOSE BISPHOSPHATE CARBOXYLASE"/>
    <property type="match status" value="1"/>
</dbReference>
<evidence type="ECO:0000313" key="3">
    <source>
        <dbReference type="Proteomes" id="UP001144205"/>
    </source>
</evidence>
<sequence length="378" mass="40077">MQRFAVTYRVFAANAAEARARAEGIALEQTVEVPEDVVPAGYIADEIVGRIEEIGQESEGRFRATLSFSPDSAGHELTQFFNVIFGNSSIQKGLKVIAVDPGAEMMVRHPGPRFGIEGIRRLAGRPKGGMIAPVLKPQGLDADSLAQIAYLCAKAGADVVKEDHGITDQHMAPFRERVEKTAATVKKANDETGGHSLYFPSLAGRPQDIEANIRFARDAGADGLLIMPGLLGFGVVDRIARDPELNMPVMTHPAFLGPYVLSEDTGFTHGMMFGALQRLAGSDISVFPNVGGRFGFTAGECGEIAGACRDPHGPGKPMLPSPGGGMSVDRAGDMVAMYGEDVTYLLGGSLLRHGDRIGEGIAAMRAAIDAAEGRLTKD</sequence>
<dbReference type="SFLD" id="SFLDF00158">
    <property type="entry name" value="5-methylthio-D-ribulose_1-phos"/>
    <property type="match status" value="1"/>
</dbReference>
<dbReference type="InterPro" id="IPR000685">
    <property type="entry name" value="RuBisCO_lsu_C"/>
</dbReference>
<proteinExistence type="predicted"/>
<dbReference type="Proteomes" id="UP001144205">
    <property type="component" value="Unassembled WGS sequence"/>
</dbReference>
<dbReference type="Gene3D" id="3.20.20.110">
    <property type="entry name" value="Ribulose bisphosphate carboxylase, large subunit, C-terminal domain"/>
    <property type="match status" value="1"/>
</dbReference>
<evidence type="ECO:0000313" key="2">
    <source>
        <dbReference type="EMBL" id="GKY86134.1"/>
    </source>
</evidence>
<keyword evidence="3" id="KW-1185">Reference proteome</keyword>
<dbReference type="Gene3D" id="3.30.70.150">
    <property type="entry name" value="RuBisCO large subunit, N-terminal domain"/>
    <property type="match status" value="1"/>
</dbReference>
<dbReference type="SUPFAM" id="SSF51649">
    <property type="entry name" value="RuBisCo, C-terminal domain"/>
    <property type="match status" value="1"/>
</dbReference>
<dbReference type="InterPro" id="IPR033966">
    <property type="entry name" value="RuBisCO"/>
</dbReference>
<dbReference type="SUPFAM" id="SSF54966">
    <property type="entry name" value="RuBisCO, large subunit, small (N-terminal) domain"/>
    <property type="match status" value="1"/>
</dbReference>
<dbReference type="CDD" id="cd08210">
    <property type="entry name" value="RLP_RrRLP"/>
    <property type="match status" value="1"/>
</dbReference>
<dbReference type="InterPro" id="IPR036422">
    <property type="entry name" value="RuBisCO_lsu_N_sf"/>
</dbReference>
<dbReference type="SFLD" id="SFLDG00301">
    <property type="entry name" value="RuBisCO-like_proteins"/>
    <property type="match status" value="1"/>
</dbReference>
<reference evidence="2" key="1">
    <citation type="journal article" date="2023" name="Int. J. Syst. Evol. Microbiol.">
        <title>Sinisalibacter aestuarii sp. nov., isolated from estuarine sediment of the Arakawa River.</title>
        <authorList>
            <person name="Arafat S.T."/>
            <person name="Hirano S."/>
            <person name="Sato A."/>
            <person name="Takeuchi K."/>
            <person name="Yasuda T."/>
            <person name="Terahara T."/>
            <person name="Hamada M."/>
            <person name="Kobayashi T."/>
        </authorList>
    </citation>
    <scope>NUCLEOTIDE SEQUENCE</scope>
    <source>
        <strain evidence="2">B-399</strain>
    </source>
</reference>
<protein>
    <submittedName>
        <fullName evidence="2">Ribulose-bisphosphate carboxylase</fullName>
    </submittedName>
</protein>
<dbReference type="EMBL" id="BROH01000001">
    <property type="protein sequence ID" value="GKY86134.1"/>
    <property type="molecule type" value="Genomic_DNA"/>
</dbReference>
<feature type="domain" description="Ribulose bisphosphate carboxylase large subunit C-terminal" evidence="1">
    <location>
        <begin position="123"/>
        <end position="283"/>
    </location>
</feature>
<name>A0ABQ5LM88_9RHOB</name>
<organism evidence="2 3">
    <name type="scientific">Sinisalibacter aestuarii</name>
    <dbReference type="NCBI Taxonomy" id="2949426"/>
    <lineage>
        <taxon>Bacteria</taxon>
        <taxon>Pseudomonadati</taxon>
        <taxon>Pseudomonadota</taxon>
        <taxon>Alphaproteobacteria</taxon>
        <taxon>Rhodobacterales</taxon>
        <taxon>Roseobacteraceae</taxon>
        <taxon>Sinisalibacter</taxon>
    </lineage>
</organism>
<accession>A0ABQ5LM88</accession>
<dbReference type="RefSeq" id="WP_281840107.1">
    <property type="nucleotide sequence ID" value="NZ_BROH01000001.1"/>
</dbReference>
<dbReference type="PANTHER" id="PTHR42704:SF17">
    <property type="entry name" value="RIBULOSE BISPHOSPHATE CARBOXYLASE LARGE CHAIN"/>
    <property type="match status" value="1"/>
</dbReference>
<comment type="caution">
    <text evidence="2">The sequence shown here is derived from an EMBL/GenBank/DDBJ whole genome shotgun (WGS) entry which is preliminary data.</text>
</comment>
<dbReference type="SFLD" id="SFLDS00014">
    <property type="entry name" value="RuBisCO"/>
    <property type="match status" value="1"/>
</dbReference>
<dbReference type="InterPro" id="IPR036376">
    <property type="entry name" value="RuBisCO_lsu_C_sf"/>
</dbReference>